<accession>A0A372ZQQ2</accession>
<dbReference type="SUPFAM" id="SSF47413">
    <property type="entry name" value="lambda repressor-like DNA-binding domains"/>
    <property type="match status" value="1"/>
</dbReference>
<gene>
    <name evidence="2" type="ORF">DR950_07110</name>
</gene>
<proteinExistence type="predicted"/>
<dbReference type="InterPro" id="IPR011990">
    <property type="entry name" value="TPR-like_helical_dom_sf"/>
</dbReference>
<dbReference type="InterPro" id="IPR001387">
    <property type="entry name" value="Cro/C1-type_HTH"/>
</dbReference>
<evidence type="ECO:0000259" key="1">
    <source>
        <dbReference type="PROSITE" id="PS50943"/>
    </source>
</evidence>
<evidence type="ECO:0000313" key="2">
    <source>
        <dbReference type="EMBL" id="RGD57587.1"/>
    </source>
</evidence>
<name>A0A372ZQQ2_9ACTN</name>
<dbReference type="GO" id="GO:0003677">
    <property type="term" value="F:DNA binding"/>
    <property type="evidence" value="ECO:0007669"/>
    <property type="project" value="InterPro"/>
</dbReference>
<dbReference type="RefSeq" id="WP_117486356.1">
    <property type="nucleotide sequence ID" value="NZ_QVIG01000001.1"/>
</dbReference>
<reference evidence="2 3" key="1">
    <citation type="submission" date="2018-08" db="EMBL/GenBank/DDBJ databases">
        <title>Diversity &amp; Physiological Properties of Lignin-Decomposing Actinobacteria from Soil.</title>
        <authorList>
            <person name="Roh S.G."/>
            <person name="Kim S.B."/>
        </authorList>
    </citation>
    <scope>NUCLEOTIDE SEQUENCE [LARGE SCALE GENOMIC DNA]</scope>
    <source>
        <strain evidence="2 3">MMS17-GH009</strain>
    </source>
</reference>
<dbReference type="EMBL" id="QVIG01000001">
    <property type="protein sequence ID" value="RGD57587.1"/>
    <property type="molecule type" value="Genomic_DNA"/>
</dbReference>
<keyword evidence="3" id="KW-1185">Reference proteome</keyword>
<dbReference type="SUPFAM" id="SSF48452">
    <property type="entry name" value="TPR-like"/>
    <property type="match status" value="1"/>
</dbReference>
<feature type="domain" description="HTH cro/C1-type" evidence="1">
    <location>
        <begin position="9"/>
        <end position="62"/>
    </location>
</feature>
<sequence>MSERLRNDLRQARRDSGMSWAQFSQATSFTPAYLRNVENGNRSLTIDVAAAYDRALRTDGKFEKELANAKAAPSAVPWGQDGAALTVLADLVDGRAGRVDRRGFVKAGAAMSASAGGWAGALGIARPSAPVESAQSAGGTALLVNMAGRLEFLRRLDDELGSGEVRRQASGELSLAVTLLKAGRYRGTAANRLLRLAGEAARQVAWCTFDQGRPGVAQRYFDASLRASAEAGDATGGVYTISFAAVQLYSTGQADRAVALLETARSQLRRHSTPRMEAMLAARTARAMSKTTAKAATGRQLRLAHDMLDRGPQDDEPEFLYWVTRSEVEMIAGSCALDLGDPAEALRRFEAGMRAHPSVDEEFPRSHAIYLARAAEAHLVLNDLDAAVAAAWQAAACLGSVDSARSSSQLKGLRVKLAPHAAYRPIADFLQAAAG</sequence>
<dbReference type="CDD" id="cd00093">
    <property type="entry name" value="HTH_XRE"/>
    <property type="match status" value="1"/>
</dbReference>
<comment type="caution">
    <text evidence="2">The sequence shown here is derived from an EMBL/GenBank/DDBJ whole genome shotgun (WGS) entry which is preliminary data.</text>
</comment>
<dbReference type="Gene3D" id="1.10.260.40">
    <property type="entry name" value="lambda repressor-like DNA-binding domains"/>
    <property type="match status" value="1"/>
</dbReference>
<dbReference type="SMART" id="SM00530">
    <property type="entry name" value="HTH_XRE"/>
    <property type="match status" value="1"/>
</dbReference>
<dbReference type="Proteomes" id="UP000263377">
    <property type="component" value="Unassembled WGS sequence"/>
</dbReference>
<dbReference type="PROSITE" id="PS50943">
    <property type="entry name" value="HTH_CROC1"/>
    <property type="match status" value="1"/>
</dbReference>
<evidence type="ECO:0000313" key="3">
    <source>
        <dbReference type="Proteomes" id="UP000263377"/>
    </source>
</evidence>
<dbReference type="AlphaFoldDB" id="A0A372ZQQ2"/>
<dbReference type="Pfam" id="PF13560">
    <property type="entry name" value="HTH_31"/>
    <property type="match status" value="1"/>
</dbReference>
<protein>
    <submittedName>
        <fullName evidence="2">XRE family transcriptional regulator</fullName>
    </submittedName>
</protein>
<dbReference type="InterPro" id="IPR010982">
    <property type="entry name" value="Lambda_DNA-bd_dom_sf"/>
</dbReference>
<organism evidence="2 3">
    <name type="scientific">Kitasatospora xanthocidica</name>
    <dbReference type="NCBI Taxonomy" id="83382"/>
    <lineage>
        <taxon>Bacteria</taxon>
        <taxon>Bacillati</taxon>
        <taxon>Actinomycetota</taxon>
        <taxon>Actinomycetes</taxon>
        <taxon>Kitasatosporales</taxon>
        <taxon>Streptomycetaceae</taxon>
        <taxon>Kitasatospora</taxon>
    </lineage>
</organism>
<dbReference type="Gene3D" id="1.25.40.10">
    <property type="entry name" value="Tetratricopeptide repeat domain"/>
    <property type="match status" value="1"/>
</dbReference>